<evidence type="ECO:0000313" key="1">
    <source>
        <dbReference type="EMBL" id="CAB0031793.1"/>
    </source>
</evidence>
<feature type="non-terminal residue" evidence="1">
    <location>
        <position position="1"/>
    </location>
</feature>
<reference evidence="1 2" key="1">
    <citation type="submission" date="2020-02" db="EMBL/GenBank/DDBJ databases">
        <authorList>
            <person name="Ferguson B K."/>
        </authorList>
    </citation>
    <scope>NUCLEOTIDE SEQUENCE [LARGE SCALE GENOMIC DNA]</scope>
</reference>
<feature type="non-terminal residue" evidence="1">
    <location>
        <position position="299"/>
    </location>
</feature>
<keyword evidence="2" id="KW-1185">Reference proteome</keyword>
<accession>A0A6H5I199</accession>
<protein>
    <submittedName>
        <fullName evidence="1">Uncharacterized protein</fullName>
    </submittedName>
</protein>
<dbReference type="EMBL" id="CADCXV010000654">
    <property type="protein sequence ID" value="CAB0031793.1"/>
    <property type="molecule type" value="Genomic_DNA"/>
</dbReference>
<sequence>DTGYTSGLINCYGYPVVYMHTDVQGCAVKEKIPHLANNSKEVRDTPCTPVMETSSQMRYAPFHTCRHIKDRIEIILVPNLFASPWAPRSVSHLTGSSRLICCERPPEVSSQIYTSPDVKKYLRSASVVSSKRVTAATAAAEGNLPLLLLLMLLLDKHIIPYVEYKSRRASRELTSFNNYRRYARQIPQRPRLVVRRCHLTNSSSHAESSARARGFINLECSVARRLAHAIYITCTRYTLNAVSMSERAIHHAKNHGRPCARVGTSIYKNYSYFIGKENPNRKMQFSISTERSKRSTLTL</sequence>
<dbReference type="Proteomes" id="UP000479190">
    <property type="component" value="Unassembled WGS sequence"/>
</dbReference>
<proteinExistence type="predicted"/>
<dbReference type="AlphaFoldDB" id="A0A6H5I199"/>
<gene>
    <name evidence="1" type="ORF">TBRA_LOCUS3755</name>
</gene>
<evidence type="ECO:0000313" key="2">
    <source>
        <dbReference type="Proteomes" id="UP000479190"/>
    </source>
</evidence>
<name>A0A6H5I199_9HYME</name>
<organism evidence="1 2">
    <name type="scientific">Trichogramma brassicae</name>
    <dbReference type="NCBI Taxonomy" id="86971"/>
    <lineage>
        <taxon>Eukaryota</taxon>
        <taxon>Metazoa</taxon>
        <taxon>Ecdysozoa</taxon>
        <taxon>Arthropoda</taxon>
        <taxon>Hexapoda</taxon>
        <taxon>Insecta</taxon>
        <taxon>Pterygota</taxon>
        <taxon>Neoptera</taxon>
        <taxon>Endopterygota</taxon>
        <taxon>Hymenoptera</taxon>
        <taxon>Apocrita</taxon>
        <taxon>Proctotrupomorpha</taxon>
        <taxon>Chalcidoidea</taxon>
        <taxon>Trichogrammatidae</taxon>
        <taxon>Trichogramma</taxon>
    </lineage>
</organism>